<dbReference type="AlphaFoldDB" id="W2RR67"/>
<dbReference type="InterPro" id="IPR014710">
    <property type="entry name" value="RmlC-like_jellyroll"/>
</dbReference>
<organism evidence="1 2">
    <name type="scientific">Cyphellophora europaea (strain CBS 101466)</name>
    <name type="common">Phialophora europaea</name>
    <dbReference type="NCBI Taxonomy" id="1220924"/>
    <lineage>
        <taxon>Eukaryota</taxon>
        <taxon>Fungi</taxon>
        <taxon>Dikarya</taxon>
        <taxon>Ascomycota</taxon>
        <taxon>Pezizomycotina</taxon>
        <taxon>Eurotiomycetes</taxon>
        <taxon>Chaetothyriomycetidae</taxon>
        <taxon>Chaetothyriales</taxon>
        <taxon>Cyphellophoraceae</taxon>
        <taxon>Cyphellophora</taxon>
    </lineage>
</organism>
<accession>W2RR67</accession>
<dbReference type="InterPro" id="IPR011051">
    <property type="entry name" value="RmlC_Cupin_sf"/>
</dbReference>
<dbReference type="GeneID" id="19974318"/>
<dbReference type="VEuPathDB" id="FungiDB:HMPREF1541_06979"/>
<keyword evidence="2" id="KW-1185">Reference proteome</keyword>
<dbReference type="Gene3D" id="2.60.120.10">
    <property type="entry name" value="Jelly Rolls"/>
    <property type="match status" value="1"/>
</dbReference>
<dbReference type="HOGENOM" id="CLU_166867_0_0_1"/>
<evidence type="ECO:0008006" key="3">
    <source>
        <dbReference type="Google" id="ProtNLM"/>
    </source>
</evidence>
<sequence>MSTSPLIKHNLSAAPSKSFGRVNLQSASLHNSTIQRVAIQPGGGWSADLKAQAGTDSCQKQHAGYVLSGTLGVRMDDGTEEHFGQGDVFGVAPGHDAWCVGDEEVVFVEWSAA</sequence>
<dbReference type="CDD" id="cd06990">
    <property type="entry name" value="cupin_DUF861"/>
    <property type="match status" value="1"/>
</dbReference>
<dbReference type="SUPFAM" id="SSF51182">
    <property type="entry name" value="RmlC-like cupins"/>
    <property type="match status" value="1"/>
</dbReference>
<dbReference type="RefSeq" id="XP_008719526.1">
    <property type="nucleotide sequence ID" value="XM_008721304.1"/>
</dbReference>
<gene>
    <name evidence="1" type="ORF">HMPREF1541_06979</name>
</gene>
<evidence type="ECO:0000313" key="2">
    <source>
        <dbReference type="Proteomes" id="UP000030752"/>
    </source>
</evidence>
<dbReference type="EMBL" id="KB822722">
    <property type="protein sequence ID" value="ETN38937.1"/>
    <property type="molecule type" value="Genomic_DNA"/>
</dbReference>
<proteinExistence type="predicted"/>
<dbReference type="OrthoDB" id="564081at2759"/>
<reference evidence="1 2" key="1">
    <citation type="submission" date="2013-03" db="EMBL/GenBank/DDBJ databases">
        <title>The Genome Sequence of Phialophora europaea CBS 101466.</title>
        <authorList>
            <consortium name="The Broad Institute Genomics Platform"/>
            <person name="Cuomo C."/>
            <person name="de Hoog S."/>
            <person name="Gorbushina A."/>
            <person name="Walker B."/>
            <person name="Young S.K."/>
            <person name="Zeng Q."/>
            <person name="Gargeya S."/>
            <person name="Fitzgerald M."/>
            <person name="Haas B."/>
            <person name="Abouelleil A."/>
            <person name="Allen A.W."/>
            <person name="Alvarado L."/>
            <person name="Arachchi H.M."/>
            <person name="Berlin A.M."/>
            <person name="Chapman S.B."/>
            <person name="Gainer-Dewar J."/>
            <person name="Goldberg J."/>
            <person name="Griggs A."/>
            <person name="Gujja S."/>
            <person name="Hansen M."/>
            <person name="Howarth C."/>
            <person name="Imamovic A."/>
            <person name="Ireland A."/>
            <person name="Larimer J."/>
            <person name="McCowan C."/>
            <person name="Murphy C."/>
            <person name="Pearson M."/>
            <person name="Poon T.W."/>
            <person name="Priest M."/>
            <person name="Roberts A."/>
            <person name="Saif S."/>
            <person name="Shea T."/>
            <person name="Sisk P."/>
            <person name="Sykes S."/>
            <person name="Wortman J."/>
            <person name="Nusbaum C."/>
            <person name="Birren B."/>
        </authorList>
    </citation>
    <scope>NUCLEOTIDE SEQUENCE [LARGE SCALE GENOMIC DNA]</scope>
    <source>
        <strain evidence="1 2">CBS 101466</strain>
    </source>
</reference>
<evidence type="ECO:0000313" key="1">
    <source>
        <dbReference type="EMBL" id="ETN38937.1"/>
    </source>
</evidence>
<dbReference type="InParanoid" id="W2RR67"/>
<protein>
    <recommendedName>
        <fullName evidence="3">(S)-ureidoglycine aminohydrolase cupin domain-containing protein</fullName>
    </recommendedName>
</protein>
<name>W2RR67_CYPE1</name>
<dbReference type="Proteomes" id="UP000030752">
    <property type="component" value="Unassembled WGS sequence"/>
</dbReference>